<dbReference type="GO" id="GO:0015074">
    <property type="term" value="P:DNA integration"/>
    <property type="evidence" value="ECO:0007669"/>
    <property type="project" value="InterPro"/>
</dbReference>
<dbReference type="SUPFAM" id="SSF56349">
    <property type="entry name" value="DNA breaking-rejoining enzymes"/>
    <property type="match status" value="1"/>
</dbReference>
<organism evidence="5 6">
    <name type="scientific">Ephemerocybe angulata</name>
    <dbReference type="NCBI Taxonomy" id="980116"/>
    <lineage>
        <taxon>Eukaryota</taxon>
        <taxon>Fungi</taxon>
        <taxon>Dikarya</taxon>
        <taxon>Basidiomycota</taxon>
        <taxon>Agaricomycotina</taxon>
        <taxon>Agaricomycetes</taxon>
        <taxon>Agaricomycetidae</taxon>
        <taxon>Agaricales</taxon>
        <taxon>Agaricineae</taxon>
        <taxon>Psathyrellaceae</taxon>
        <taxon>Ephemerocybe</taxon>
    </lineage>
</organism>
<dbReference type="PANTHER" id="PTHR33050">
    <property type="entry name" value="REVERSE TRANSCRIPTASE DOMAIN-CONTAINING PROTEIN"/>
    <property type="match status" value="1"/>
</dbReference>
<dbReference type="InterPro" id="IPR011010">
    <property type="entry name" value="DNA_brk_join_enz"/>
</dbReference>
<feature type="compositionally biased region" description="Basic and acidic residues" evidence="4">
    <location>
        <begin position="323"/>
        <end position="334"/>
    </location>
</feature>
<dbReference type="OrthoDB" id="2678913at2759"/>
<name>A0A8H5FI16_9AGAR</name>
<reference evidence="5 6" key="1">
    <citation type="journal article" date="2020" name="ISME J.">
        <title>Uncovering the hidden diversity of litter-decomposition mechanisms in mushroom-forming fungi.</title>
        <authorList>
            <person name="Floudas D."/>
            <person name="Bentzer J."/>
            <person name="Ahren D."/>
            <person name="Johansson T."/>
            <person name="Persson P."/>
            <person name="Tunlid A."/>
        </authorList>
    </citation>
    <scope>NUCLEOTIDE SEQUENCE [LARGE SCALE GENOMIC DNA]</scope>
    <source>
        <strain evidence="5 6">CBS 175.51</strain>
    </source>
</reference>
<dbReference type="Gene3D" id="1.10.150.130">
    <property type="match status" value="1"/>
</dbReference>
<dbReference type="InterPro" id="IPR010998">
    <property type="entry name" value="Integrase_recombinase_N"/>
</dbReference>
<feature type="compositionally biased region" description="Low complexity" evidence="4">
    <location>
        <begin position="312"/>
        <end position="321"/>
    </location>
</feature>
<dbReference type="GO" id="GO:0006310">
    <property type="term" value="P:DNA recombination"/>
    <property type="evidence" value="ECO:0007669"/>
    <property type="project" value="UniProtKB-KW"/>
</dbReference>
<feature type="region of interest" description="Disordered" evidence="4">
    <location>
        <begin position="302"/>
        <end position="404"/>
    </location>
</feature>
<evidence type="ECO:0000256" key="2">
    <source>
        <dbReference type="ARBA" id="ARBA00023172"/>
    </source>
</evidence>
<dbReference type="Gene3D" id="1.10.443.10">
    <property type="entry name" value="Intergrase catalytic core"/>
    <property type="match status" value="1"/>
</dbReference>
<dbReference type="EMBL" id="JAACJK010000057">
    <property type="protein sequence ID" value="KAF5337168.1"/>
    <property type="molecule type" value="Genomic_DNA"/>
</dbReference>
<proteinExistence type="predicted"/>
<dbReference type="PANTHER" id="PTHR33050:SF7">
    <property type="entry name" value="RIBONUCLEASE H"/>
    <property type="match status" value="1"/>
</dbReference>
<protein>
    <submittedName>
        <fullName evidence="5">Uncharacterized protein</fullName>
    </submittedName>
</protein>
<evidence type="ECO:0000256" key="4">
    <source>
        <dbReference type="SAM" id="MobiDB-lite"/>
    </source>
</evidence>
<feature type="coiled-coil region" evidence="3">
    <location>
        <begin position="55"/>
        <end position="103"/>
    </location>
</feature>
<dbReference type="InterPro" id="IPR052055">
    <property type="entry name" value="Hepadnavirus_pol/RT"/>
</dbReference>
<sequence length="1449" mass="160087">MATTTGTDPNLDVCPDYAGPGMEAMRQAVKGGMEGLTDERAVEILRRSWEANNAIQKTAWALRVAEEEAAAAEREREVRTELERRAAIELEEAEAIAKEERKKNRAMHLPILAGVGLPDRALVTVAANIMKDYRQMKFVYLWHHTDKALQSVDYGAATVESETLEQVVTDGVPGLVPAHILKTAKALIKDEDLQFWEYSVASQRSLAAMQEAGWRPEVIAMFGRFHGAIQTHPWASSFDTTGCDRKALLIYQAETRQRWYMETNKPGGSMFDISVLNEAALSRAQTQAQKLNYATMISGMKHQASAARSTQDSSARSGRNNRSSRDSNKDDSRGRRSHRSRSPRPSLGIFVEAQAPVHRPQPASSAWDEIITTSRSAGWTRHGTGNTTPSPNAFRESSRSSTGGTSVLLGTWRTVAAAPPILPTTSAPGAVPRPTVPRAVLELRRLEPVTPYRADEWERALRDAGLEREYRHVVHGLRHGFQVGFPDIAYTQCPPNRASVDEYRPHFDSIIASELAAGRYVGPFTRAEMEEALGHYQSSPMSIIQKATAGKYRVLQNFSFPRAPSKLYPQPSINSAISSSDWPCTYGTFRSFCILISALPPGSQMAVLDVREAFRGCPVHPSQWPAGVVRTDDDTFYADTCAAFGSSSSPGVHGSVADAGCEIIRSRGMGPITKWVDDHPIIRVLRAHLSAFNEVRASWRKLIGERGRQQTNSRTWYGGQVMADGGVFEMFEDCSFPLLDLSASSPRTPEEAEYAFGLPDLFATTNPLGIDWEHSKTHQFASTAPYFGFSWDVEEKTVSLPREKAAKYLGAIREWERRDRHTLEDIQQLYGKLLHASLVVPAGRARLLGLERALGLAYRRPFASLFPPRLVRPDLEWWAGRLSGPTLSRSIVIPQSLVDVNAYSDASTGTGIGVIIGEQWRAWRLLPGWRERDGEKDIGWAEAVGFYLLVAAVVERVPGGSHLRVYGDNEGVVKGWRNHRSRNTATNAVFKLLHDLLEERGFVGCIFAEYVPTDLNPADGPSRGIFPGDHLLLPPVVIPPSLVPFIVDARAPDTAPIVSLHHGAPGAAVDTFREDWEYWPTVEDEQHALASALEQWIPFRQGLDGTCITRAAANRVYDVLEQTWNSSTLETYGSGLGIFHAWCNKQVPPVPDSRRCAVDTALILEFIACCAGMYSGSTVKNYVYGVRAWHTCHALSWKVNDVHLTSALSAVERLAPPTSKKPKRPPATPEWLESIASGMDPASPFDAAVFACLCSVFWSVSRLGEFAVKGAVASFPKSKAPRRADLKERVRSRQGDLFVSQIQIPATKATIEGEVAVYSDQPGASDPVAAMRRHLSLNDPGPQDHLFAYRTPAGKLVPLTRHKVLARVRELARLASVPPLTGHSLRIGGVLVYLLRGIPFDVVKVLGRWASEAFTIYLREYADILAPYIQATPLLDDLTRIAMPARFRR</sequence>
<keyword evidence="6" id="KW-1185">Reference proteome</keyword>
<evidence type="ECO:0000256" key="3">
    <source>
        <dbReference type="SAM" id="Coils"/>
    </source>
</evidence>
<comment type="caution">
    <text evidence="5">The sequence shown here is derived from an EMBL/GenBank/DDBJ whole genome shotgun (WGS) entry which is preliminary data.</text>
</comment>
<evidence type="ECO:0000256" key="1">
    <source>
        <dbReference type="ARBA" id="ARBA00023125"/>
    </source>
</evidence>
<dbReference type="Proteomes" id="UP000541558">
    <property type="component" value="Unassembled WGS sequence"/>
</dbReference>
<dbReference type="SUPFAM" id="SSF47823">
    <property type="entry name" value="lambda integrase-like, N-terminal domain"/>
    <property type="match status" value="1"/>
</dbReference>
<dbReference type="GO" id="GO:0003677">
    <property type="term" value="F:DNA binding"/>
    <property type="evidence" value="ECO:0007669"/>
    <property type="project" value="UniProtKB-KW"/>
</dbReference>
<accession>A0A8H5FI16</accession>
<evidence type="ECO:0000313" key="6">
    <source>
        <dbReference type="Proteomes" id="UP000541558"/>
    </source>
</evidence>
<dbReference type="InterPro" id="IPR013762">
    <property type="entry name" value="Integrase-like_cat_sf"/>
</dbReference>
<gene>
    <name evidence="5" type="ORF">D9611_003363</name>
</gene>
<keyword evidence="1" id="KW-0238">DNA-binding</keyword>
<evidence type="ECO:0000313" key="5">
    <source>
        <dbReference type="EMBL" id="KAF5337168.1"/>
    </source>
</evidence>
<keyword evidence="2" id="KW-0233">DNA recombination</keyword>
<feature type="compositionally biased region" description="Polar residues" evidence="4">
    <location>
        <begin position="371"/>
        <end position="391"/>
    </location>
</feature>
<keyword evidence="3" id="KW-0175">Coiled coil</keyword>